<reference evidence="4" key="1">
    <citation type="submission" date="2019-01" db="EMBL/GenBank/DDBJ databases">
        <title>Acinetobacter baumannii strain ABAY10001 plasmid pABAY10001_1C, complete sequence.</title>
        <authorList>
            <person name="Jeong H."/>
            <person name="Kim M.H."/>
            <person name="Lee S."/>
            <person name="Sim Y.M."/>
            <person name="Yong D."/>
            <person name="Choi J.Y."/>
            <person name="Ryu C.-M."/>
        </authorList>
    </citation>
    <scope>NUCLEOTIDE SEQUENCE</scope>
    <source>
        <strain evidence="4">ABAY10001</strain>
        <plasmid evidence="4">pABAY10001_1C</plasmid>
    </source>
</reference>
<feature type="transmembrane region" description="Helical" evidence="2">
    <location>
        <begin position="341"/>
        <end position="361"/>
    </location>
</feature>
<name>A0A482F497_ACIBA</name>
<feature type="compositionally biased region" description="Polar residues" evidence="1">
    <location>
        <begin position="723"/>
        <end position="770"/>
    </location>
</feature>
<feature type="compositionally biased region" description="Polar residues" evidence="1">
    <location>
        <begin position="636"/>
        <end position="645"/>
    </location>
</feature>
<feature type="transmembrane region" description="Helical" evidence="2">
    <location>
        <begin position="402"/>
        <end position="422"/>
    </location>
</feature>
<feature type="region of interest" description="Disordered" evidence="1">
    <location>
        <begin position="712"/>
        <end position="770"/>
    </location>
</feature>
<feature type="transmembrane region" description="Helical" evidence="2">
    <location>
        <begin position="6"/>
        <end position="27"/>
    </location>
</feature>
<evidence type="ECO:0000256" key="2">
    <source>
        <dbReference type="SAM" id="Phobius"/>
    </source>
</evidence>
<evidence type="ECO:0000256" key="1">
    <source>
        <dbReference type="SAM" id="MobiDB-lite"/>
    </source>
</evidence>
<keyword evidence="4" id="KW-0614">Plasmid</keyword>
<feature type="compositionally biased region" description="Gly residues" evidence="1">
    <location>
        <begin position="656"/>
        <end position="666"/>
    </location>
</feature>
<feature type="transmembrane region" description="Helical" evidence="2">
    <location>
        <begin position="39"/>
        <end position="58"/>
    </location>
</feature>
<feature type="region of interest" description="Disordered" evidence="1">
    <location>
        <begin position="879"/>
        <end position="923"/>
    </location>
</feature>
<feature type="compositionally biased region" description="Polar residues" evidence="1">
    <location>
        <begin position="518"/>
        <end position="597"/>
    </location>
</feature>
<feature type="region of interest" description="Disordered" evidence="1">
    <location>
        <begin position="958"/>
        <end position="992"/>
    </location>
</feature>
<sequence length="992" mass="106457">MGGSGWLGLLKFVFLCALMTAMLKFAYDRDIGDLLKWFAQAYLLVVVFMAPVSSVAVVDKLNQEPPKVVGNVPWLIAGTSWAINTVTGWLAVEYEKLANVPGSLRLTSTGDMGFGQALIRNTNQITITNPYLRADLMQYIKECALYDMQDGVLSVDDLMNKTNSWSLMFSKTNPARFVTLGTVKGDPKTYSCVDAASILDTNVTSGVEAAMRYYGKNAFNNFNPNVAYNMYVGALGQSYSWILGANQNASDAVKQAMFNNIMRSANSELPALINDPTRIQEIIASGGAAMAAEQSKGSANVVSKLAFEAIPTIRNWLESVLYSLFPICVLWLVIARPNNTLNILSAYLSSFIGLGLIPVFYTSLNHLSMVYLKKQAEAMELAQGVPFSKLSVLDSTVIDEQAMLGFFVLIILLLAAWAARAFNGGILSVAPRLLSSMTSAGSSVGGSLAMGNTSLGETALDTKTVNNTSMNKYDGNLSMSRGLSTYTNESGTSHTITPNGLMNTQKLEDVVPHSLHTGQSINRSNEQRYSQSTDSSFTRSTDQNVVSGSTTSDSFSRTQNYGTEQTTGVSNSVNRGTNVSNQYDSGINENNTNSTGHTLEDGRTVYTALSTGISGHGGIGAAGGVGGDNGQRVAGSPTNPGQTMPTGNNANASNGASGGTGGKGGKGGKAGFNVGADVNAQGQMGVNYNANQSDSKSSTNAVDQYRSISRGIGTHAGTDYSRTDTGSVNSSTGHGFETSASRFTNTSHTDGQNASISDRNGYDQSTAYSSSHQLEQGYNLAASPEFKRDVAKHFEMDQLQFSNLPADEQIRLMKQYRDEEVNAIQTTPSSYENGQPIAFNLPKDFNLNQSKVGSTKEIDSDFQKNANRIGTNIERVNADTKAPESLSRTNSTLEDVNGEMNRLNSSKAEETREASNKKAELKDRVDARAREDVKDAAYNLASSLSPKQIWKDTKAAWNDVTGNSDKNSDNSTQINNNGASIGQWSKKDVDPK</sequence>
<gene>
    <name evidence="4" type="primary">traG</name>
</gene>
<feature type="compositionally biased region" description="Polar residues" evidence="1">
    <location>
        <begin position="960"/>
        <end position="983"/>
    </location>
</feature>
<dbReference type="AlphaFoldDB" id="A0A482F497"/>
<feature type="compositionally biased region" description="Low complexity" evidence="1">
    <location>
        <begin position="646"/>
        <end position="655"/>
    </location>
</feature>
<dbReference type="EMBL" id="MK386682">
    <property type="protein sequence ID" value="QBN23307.1"/>
    <property type="molecule type" value="Genomic_DNA"/>
</dbReference>
<dbReference type="Pfam" id="PF07916">
    <property type="entry name" value="TraG_N"/>
    <property type="match status" value="1"/>
</dbReference>
<accession>A0A482F497</accession>
<feature type="region of interest" description="Disordered" evidence="1">
    <location>
        <begin position="518"/>
        <end position="599"/>
    </location>
</feature>
<feature type="compositionally biased region" description="Basic and acidic residues" evidence="1">
    <location>
        <begin position="907"/>
        <end position="923"/>
    </location>
</feature>
<protein>
    <submittedName>
        <fullName evidence="4">Conjugal transfer protein TraG</fullName>
    </submittedName>
</protein>
<proteinExistence type="predicted"/>
<keyword evidence="2" id="KW-0472">Membrane</keyword>
<geneLocation type="plasmid" evidence="4">
    <name>pABAY10001_1C</name>
</geneLocation>
<feature type="transmembrane region" description="Helical" evidence="2">
    <location>
        <begin position="316"/>
        <end position="334"/>
    </location>
</feature>
<evidence type="ECO:0000259" key="3">
    <source>
        <dbReference type="Pfam" id="PF07916"/>
    </source>
</evidence>
<keyword evidence="2" id="KW-0812">Transmembrane</keyword>
<organism evidence="4">
    <name type="scientific">Acinetobacter baumannii</name>
    <dbReference type="NCBI Taxonomy" id="470"/>
    <lineage>
        <taxon>Bacteria</taxon>
        <taxon>Pseudomonadati</taxon>
        <taxon>Pseudomonadota</taxon>
        <taxon>Gammaproteobacteria</taxon>
        <taxon>Moraxellales</taxon>
        <taxon>Moraxellaceae</taxon>
        <taxon>Acinetobacter</taxon>
        <taxon>Acinetobacter calcoaceticus/baumannii complex</taxon>
    </lineage>
</organism>
<feature type="region of interest" description="Disordered" evidence="1">
    <location>
        <begin position="628"/>
        <end position="666"/>
    </location>
</feature>
<keyword evidence="2" id="KW-1133">Transmembrane helix</keyword>
<feature type="domain" description="TraG N-terminal Proteobacteria" evidence="3">
    <location>
        <begin position="2"/>
        <end position="440"/>
    </location>
</feature>
<evidence type="ECO:0000313" key="4">
    <source>
        <dbReference type="EMBL" id="QBN23307.1"/>
    </source>
</evidence>
<dbReference type="InterPro" id="IPR012931">
    <property type="entry name" value="TraG_N_Proteobacteria"/>
</dbReference>